<keyword evidence="5" id="KW-0862">Zinc</keyword>
<dbReference type="SMART" id="SM00355">
    <property type="entry name" value="ZnF_C2H2"/>
    <property type="match status" value="6"/>
</dbReference>
<dbReference type="FunFam" id="3.30.160.60:FF:000295">
    <property type="entry name" value="zinc finger protein 19"/>
    <property type="match status" value="1"/>
</dbReference>
<evidence type="ECO:0000256" key="11">
    <source>
        <dbReference type="SAM" id="MobiDB-lite"/>
    </source>
</evidence>
<feature type="compositionally biased region" description="Basic and acidic residues" evidence="11">
    <location>
        <begin position="229"/>
        <end position="242"/>
    </location>
</feature>
<keyword evidence="3" id="KW-0677">Repeat</keyword>
<keyword evidence="2" id="KW-0479">Metal-binding</keyword>
<dbReference type="AlphaFoldDB" id="A0AA97J900"/>
<evidence type="ECO:0000256" key="2">
    <source>
        <dbReference type="ARBA" id="ARBA00022723"/>
    </source>
</evidence>
<dbReference type="Proteomes" id="UP001190640">
    <property type="component" value="Chromosome 4"/>
</dbReference>
<evidence type="ECO:0000256" key="1">
    <source>
        <dbReference type="ARBA" id="ARBA00004123"/>
    </source>
</evidence>
<dbReference type="FunFam" id="3.30.160.60:FF:002343">
    <property type="entry name" value="Zinc finger protein 33A"/>
    <property type="match status" value="1"/>
</dbReference>
<evidence type="ECO:0000256" key="4">
    <source>
        <dbReference type="ARBA" id="ARBA00022771"/>
    </source>
</evidence>
<dbReference type="FunFam" id="3.30.160.60:FF:000646">
    <property type="entry name" value="Myeloid zinc finger 1"/>
    <property type="match status" value="1"/>
</dbReference>
<name>A0AA97J900_EUBMA</name>
<dbReference type="GO" id="GO:0000978">
    <property type="term" value="F:RNA polymerase II cis-regulatory region sequence-specific DNA binding"/>
    <property type="evidence" value="ECO:0007669"/>
    <property type="project" value="TreeGrafter"/>
</dbReference>
<accession>A0AA97J900</accession>
<dbReference type="PANTHER" id="PTHR23226:SF377">
    <property type="entry name" value="ZINC FINGER AND SCAN DOMAIN-CONTAINING PROTEIN 20"/>
    <property type="match status" value="1"/>
</dbReference>
<dbReference type="FunFam" id="1.10.4020.10:FF:000001">
    <property type="entry name" value="zinc finger protein 263 isoform X1"/>
    <property type="match status" value="1"/>
</dbReference>
<dbReference type="Pfam" id="PF00096">
    <property type="entry name" value="zf-C2H2"/>
    <property type="match status" value="5"/>
</dbReference>
<feature type="domain" description="C2H2-type" evidence="12">
    <location>
        <begin position="403"/>
        <end position="430"/>
    </location>
</feature>
<dbReference type="RefSeq" id="XP_054833965.1">
    <property type="nucleotide sequence ID" value="XM_054977990.1"/>
</dbReference>
<evidence type="ECO:0000256" key="6">
    <source>
        <dbReference type="ARBA" id="ARBA00023015"/>
    </source>
</evidence>
<evidence type="ECO:0000256" key="9">
    <source>
        <dbReference type="ARBA" id="ARBA00023242"/>
    </source>
</evidence>
<feature type="domain" description="C2H2-type" evidence="12">
    <location>
        <begin position="431"/>
        <end position="458"/>
    </location>
</feature>
<evidence type="ECO:0000256" key="5">
    <source>
        <dbReference type="ARBA" id="ARBA00022833"/>
    </source>
</evidence>
<keyword evidence="9" id="KW-0539">Nucleus</keyword>
<evidence type="ECO:0000259" key="12">
    <source>
        <dbReference type="PROSITE" id="PS50157"/>
    </source>
</evidence>
<evidence type="ECO:0000256" key="3">
    <source>
        <dbReference type="ARBA" id="ARBA00022737"/>
    </source>
</evidence>
<evidence type="ECO:0000259" key="13">
    <source>
        <dbReference type="PROSITE" id="PS50804"/>
    </source>
</evidence>
<dbReference type="SMART" id="SM00431">
    <property type="entry name" value="SCAN"/>
    <property type="match status" value="1"/>
</dbReference>
<comment type="subcellular location">
    <subcellularLocation>
        <location evidence="1">Nucleus</location>
    </subcellularLocation>
</comment>
<feature type="compositionally biased region" description="Basic and acidic residues" evidence="11">
    <location>
        <begin position="198"/>
        <end position="215"/>
    </location>
</feature>
<feature type="compositionally biased region" description="Basic and acidic residues" evidence="11">
    <location>
        <begin position="317"/>
        <end position="330"/>
    </location>
</feature>
<dbReference type="SUPFAM" id="SSF57667">
    <property type="entry name" value="beta-beta-alpha zinc fingers"/>
    <property type="match status" value="4"/>
</dbReference>
<dbReference type="InterPro" id="IPR003309">
    <property type="entry name" value="SCAN_dom"/>
</dbReference>
<feature type="domain" description="C2H2-type" evidence="12">
    <location>
        <begin position="283"/>
        <end position="310"/>
    </location>
</feature>
<sequence length="524" mass="60036">MDDRDKEDYGKVKAAILRADALIQEKQRQQFRRFCYQEAEGLLGAYSQLREMCRGWLRVENHSKEQILELLILEQLLNILPLEIQHWVRETGPESCSQAVDVAKEFLLRQQEAKRQEKQVCLEEVAASVSEAGRDPSEIEPSKTPLKSLLIEVKEEADGEARPLAESKEESASELRGLSLEKDKNEGSEAGIQMGDPDGIKRKEGNNTVEERDKPVPCPGGDFQETPVQEERPAERRRKEGLHASQRTHSRETENESVAFGETSIQKVSVVSGGQIHSGEKPYHCRECEKSFSRRTALTSHQRIHSGDNQENEEAEELHQLPPDKTRNPELKGNFRNQDGPKRQKGSHMVQKRFKAVPYQGGEFSEVIHMAEETYKCLECGLSFSDQTQYDIHLQMHNGMKSHKCLDCGKSFRFRSKLLRHHKIYTREKPCSCSDCGESLSCRRNLLEHQKIHSGKRPFLCTVCGKRFNQCSSLQQHKRTHTGEKPFECSECGKKFIGKSFLQRHQRKHIAAQPVRRARLAFHT</sequence>
<dbReference type="PROSITE" id="PS50157">
    <property type="entry name" value="ZINC_FINGER_C2H2_2"/>
    <property type="match status" value="6"/>
</dbReference>
<dbReference type="PROSITE" id="PS50804">
    <property type="entry name" value="SCAN_BOX"/>
    <property type="match status" value="1"/>
</dbReference>
<feature type="compositionally biased region" description="Basic and acidic residues" evidence="11">
    <location>
        <begin position="157"/>
        <end position="187"/>
    </location>
</feature>
<feature type="region of interest" description="Disordered" evidence="11">
    <location>
        <begin position="157"/>
        <end position="260"/>
    </location>
</feature>
<evidence type="ECO:0000256" key="8">
    <source>
        <dbReference type="ARBA" id="ARBA00023163"/>
    </source>
</evidence>
<feature type="region of interest" description="Disordered" evidence="11">
    <location>
        <begin position="296"/>
        <end position="350"/>
    </location>
</feature>
<dbReference type="InterPro" id="IPR038269">
    <property type="entry name" value="SCAN_sf"/>
</dbReference>
<feature type="domain" description="C2H2-type" evidence="12">
    <location>
        <begin position="459"/>
        <end position="486"/>
    </location>
</feature>
<dbReference type="GO" id="GO:0000981">
    <property type="term" value="F:DNA-binding transcription factor activity, RNA polymerase II-specific"/>
    <property type="evidence" value="ECO:0007669"/>
    <property type="project" value="TreeGrafter"/>
</dbReference>
<keyword evidence="7" id="KW-0238">DNA-binding</keyword>
<proteinExistence type="predicted"/>
<dbReference type="GO" id="GO:0005634">
    <property type="term" value="C:nucleus"/>
    <property type="evidence" value="ECO:0007669"/>
    <property type="project" value="UniProtKB-SubCell"/>
</dbReference>
<dbReference type="GO" id="GO:0008270">
    <property type="term" value="F:zinc ion binding"/>
    <property type="evidence" value="ECO:0007669"/>
    <property type="project" value="UniProtKB-KW"/>
</dbReference>
<dbReference type="InterPro" id="IPR036236">
    <property type="entry name" value="Znf_C2H2_sf"/>
</dbReference>
<evidence type="ECO:0000256" key="7">
    <source>
        <dbReference type="ARBA" id="ARBA00023125"/>
    </source>
</evidence>
<dbReference type="Gene3D" id="3.30.160.60">
    <property type="entry name" value="Classic Zinc Finger"/>
    <property type="match status" value="6"/>
</dbReference>
<dbReference type="Gene3D" id="1.10.4020.10">
    <property type="entry name" value="DNA breaking-rejoining enzymes"/>
    <property type="match status" value="1"/>
</dbReference>
<feature type="domain" description="C2H2-type" evidence="12">
    <location>
        <begin position="375"/>
        <end position="402"/>
    </location>
</feature>
<keyword evidence="6" id="KW-0805">Transcription regulation</keyword>
<evidence type="ECO:0000256" key="10">
    <source>
        <dbReference type="PROSITE-ProRule" id="PRU00042"/>
    </source>
</evidence>
<keyword evidence="4 10" id="KW-0863">Zinc-finger</keyword>
<evidence type="ECO:0000313" key="14">
    <source>
        <dbReference type="Proteomes" id="UP001190640"/>
    </source>
</evidence>
<dbReference type="InterPro" id="IPR013087">
    <property type="entry name" value="Znf_C2H2_type"/>
</dbReference>
<evidence type="ECO:0000313" key="15">
    <source>
        <dbReference type="RefSeq" id="XP_054833965.1"/>
    </source>
</evidence>
<feature type="domain" description="C2H2-type" evidence="12">
    <location>
        <begin position="487"/>
        <end position="514"/>
    </location>
</feature>
<organism evidence="14 15">
    <name type="scientific">Eublepharis macularius</name>
    <name type="common">Leopard gecko</name>
    <name type="synonym">Cyrtodactylus macularius</name>
    <dbReference type="NCBI Taxonomy" id="481883"/>
    <lineage>
        <taxon>Eukaryota</taxon>
        <taxon>Metazoa</taxon>
        <taxon>Chordata</taxon>
        <taxon>Craniata</taxon>
        <taxon>Vertebrata</taxon>
        <taxon>Euteleostomi</taxon>
        <taxon>Lepidosauria</taxon>
        <taxon>Squamata</taxon>
        <taxon>Bifurcata</taxon>
        <taxon>Gekkota</taxon>
        <taxon>Eublepharidae</taxon>
        <taxon>Eublepharinae</taxon>
        <taxon>Eublepharis</taxon>
    </lineage>
</organism>
<reference evidence="15" key="1">
    <citation type="submission" date="2025-08" db="UniProtKB">
        <authorList>
            <consortium name="RefSeq"/>
        </authorList>
    </citation>
    <scope>IDENTIFICATION</scope>
    <source>
        <tissue evidence="15">Blood</tissue>
    </source>
</reference>
<keyword evidence="14" id="KW-1185">Reference proteome</keyword>
<dbReference type="Pfam" id="PF02023">
    <property type="entry name" value="SCAN"/>
    <property type="match status" value="1"/>
</dbReference>
<keyword evidence="8" id="KW-0804">Transcription</keyword>
<feature type="domain" description="SCAN box" evidence="13">
    <location>
        <begin position="28"/>
        <end position="106"/>
    </location>
</feature>
<protein>
    <submittedName>
        <fullName evidence="15">Zinc finger protein 397-like isoform X1</fullName>
    </submittedName>
</protein>
<dbReference type="PANTHER" id="PTHR23226">
    <property type="entry name" value="ZINC FINGER AND SCAN DOMAIN-CONTAINING"/>
    <property type="match status" value="1"/>
</dbReference>
<dbReference type="KEGG" id="emc:129328729"/>
<dbReference type="SUPFAM" id="SSF47353">
    <property type="entry name" value="Retrovirus capsid dimerization domain-like"/>
    <property type="match status" value="1"/>
</dbReference>
<gene>
    <name evidence="15" type="primary">LOC129328729</name>
</gene>
<dbReference type="GeneID" id="129328729"/>
<dbReference type="FunFam" id="3.30.160.60:FF:000690">
    <property type="entry name" value="Zinc finger protein 354C"/>
    <property type="match status" value="1"/>
</dbReference>
<dbReference type="PROSITE" id="PS00028">
    <property type="entry name" value="ZINC_FINGER_C2H2_1"/>
    <property type="match status" value="5"/>
</dbReference>